<dbReference type="RefSeq" id="WP_203890755.1">
    <property type="nucleotide sequence ID" value="NZ_BOOH01000019.1"/>
</dbReference>
<gene>
    <name evidence="1" type="ORF">Plo01_25720</name>
</gene>
<sequence length="95" mass="9537">MGGLPRPVALTGADQVVRTTSSIYRGLTVRETTGGAGAVLRVFDHASAASGTLLQTVALGNGESLTVVHPAGLWAIDGIYVDVVSGAVEGAIYVG</sequence>
<evidence type="ECO:0000313" key="2">
    <source>
        <dbReference type="Proteomes" id="UP000616724"/>
    </source>
</evidence>
<reference evidence="1 2" key="1">
    <citation type="submission" date="2021-01" db="EMBL/GenBank/DDBJ databases">
        <title>Whole genome shotgun sequence of Planobispora longispora NBRC 13918.</title>
        <authorList>
            <person name="Komaki H."/>
            <person name="Tamura T."/>
        </authorList>
    </citation>
    <scope>NUCLEOTIDE SEQUENCE [LARGE SCALE GENOMIC DNA]</scope>
    <source>
        <strain evidence="1 2">NBRC 13918</strain>
    </source>
</reference>
<name>A0A8J3W563_9ACTN</name>
<proteinExistence type="predicted"/>
<keyword evidence="2" id="KW-1185">Reference proteome</keyword>
<comment type="caution">
    <text evidence="1">The sequence shown here is derived from an EMBL/GenBank/DDBJ whole genome shotgun (WGS) entry which is preliminary data.</text>
</comment>
<protein>
    <submittedName>
        <fullName evidence="1">Uncharacterized protein</fullName>
    </submittedName>
</protein>
<organism evidence="1 2">
    <name type="scientific">Planobispora longispora</name>
    <dbReference type="NCBI Taxonomy" id="28887"/>
    <lineage>
        <taxon>Bacteria</taxon>
        <taxon>Bacillati</taxon>
        <taxon>Actinomycetota</taxon>
        <taxon>Actinomycetes</taxon>
        <taxon>Streptosporangiales</taxon>
        <taxon>Streptosporangiaceae</taxon>
        <taxon>Planobispora</taxon>
    </lineage>
</organism>
<accession>A0A8J3W563</accession>
<dbReference type="EMBL" id="BOOH01000019">
    <property type="protein sequence ID" value="GIH76143.1"/>
    <property type="molecule type" value="Genomic_DNA"/>
</dbReference>
<dbReference type="AlphaFoldDB" id="A0A8J3W563"/>
<dbReference type="Proteomes" id="UP000616724">
    <property type="component" value="Unassembled WGS sequence"/>
</dbReference>
<evidence type="ECO:0000313" key="1">
    <source>
        <dbReference type="EMBL" id="GIH76143.1"/>
    </source>
</evidence>